<feature type="domain" description="Ribosome recycling factor" evidence="6">
    <location>
        <begin position="22"/>
        <end position="183"/>
    </location>
</feature>
<proteinExistence type="inferred from homology"/>
<accession>A0A1F5YWG3</accession>
<dbReference type="Pfam" id="PF01765">
    <property type="entry name" value="RRF"/>
    <property type="match status" value="1"/>
</dbReference>
<comment type="similarity">
    <text evidence="2 5">Belongs to the RRF family.</text>
</comment>
<evidence type="ECO:0000259" key="6">
    <source>
        <dbReference type="Pfam" id="PF01765"/>
    </source>
</evidence>
<dbReference type="EMBL" id="MFIX01000121">
    <property type="protein sequence ID" value="OGG04434.1"/>
    <property type="molecule type" value="Genomic_DNA"/>
</dbReference>
<evidence type="ECO:0000313" key="7">
    <source>
        <dbReference type="EMBL" id="OGG04434.1"/>
    </source>
</evidence>
<dbReference type="STRING" id="1817867.A3F83_04500"/>
<name>A0A1F5YWG3_9BACT</name>
<evidence type="ECO:0000256" key="2">
    <source>
        <dbReference type="ARBA" id="ARBA00005912"/>
    </source>
</evidence>
<evidence type="ECO:0000313" key="8">
    <source>
        <dbReference type="Proteomes" id="UP000179129"/>
    </source>
</evidence>
<gene>
    <name evidence="5" type="primary">frr</name>
    <name evidence="7" type="ORF">A3F83_04500</name>
</gene>
<dbReference type="GO" id="GO:0006415">
    <property type="term" value="P:translational termination"/>
    <property type="evidence" value="ECO:0007669"/>
    <property type="project" value="UniProtKB-UniRule"/>
</dbReference>
<reference evidence="7 8" key="1">
    <citation type="journal article" date="2016" name="Nat. Commun.">
        <title>Thousands of microbial genomes shed light on interconnected biogeochemical processes in an aquifer system.</title>
        <authorList>
            <person name="Anantharaman K."/>
            <person name="Brown C.T."/>
            <person name="Hug L.A."/>
            <person name="Sharon I."/>
            <person name="Castelle C.J."/>
            <person name="Probst A.J."/>
            <person name="Thomas B.C."/>
            <person name="Singh A."/>
            <person name="Wilkins M.J."/>
            <person name="Karaoz U."/>
            <person name="Brodie E.L."/>
            <person name="Williams K.H."/>
            <person name="Hubbard S.S."/>
            <person name="Banfield J.F."/>
        </authorList>
    </citation>
    <scope>NUCLEOTIDE SEQUENCE [LARGE SCALE GENOMIC DNA]</scope>
</reference>
<dbReference type="FunFam" id="1.10.132.20:FF:000001">
    <property type="entry name" value="Ribosome-recycling factor"/>
    <property type="match status" value="1"/>
</dbReference>
<dbReference type="GO" id="GO:0043023">
    <property type="term" value="F:ribosomal large subunit binding"/>
    <property type="evidence" value="ECO:0007669"/>
    <property type="project" value="TreeGrafter"/>
</dbReference>
<dbReference type="AlphaFoldDB" id="A0A1F5YWG3"/>
<evidence type="ECO:0000256" key="5">
    <source>
        <dbReference type="HAMAP-Rule" id="MF_00040"/>
    </source>
</evidence>
<protein>
    <recommendedName>
        <fullName evidence="5">Ribosome-recycling factor</fullName>
        <shortName evidence="5">RRF</shortName>
    </recommendedName>
    <alternativeName>
        <fullName evidence="5">Ribosome-releasing factor</fullName>
    </alternativeName>
</protein>
<keyword evidence="4 5" id="KW-0648">Protein biosynthesis</keyword>
<comment type="subcellular location">
    <subcellularLocation>
        <location evidence="1 5">Cytoplasm</location>
    </subcellularLocation>
</comment>
<evidence type="ECO:0000256" key="3">
    <source>
        <dbReference type="ARBA" id="ARBA00022490"/>
    </source>
</evidence>
<comment type="function">
    <text evidence="5">Responsible for the release of ribosomes from messenger RNA at the termination of protein biosynthesis. May increase the efficiency of translation by recycling ribosomes from one round of translation to another.</text>
</comment>
<dbReference type="InterPro" id="IPR036191">
    <property type="entry name" value="RRF_sf"/>
</dbReference>
<dbReference type="SUPFAM" id="SSF55194">
    <property type="entry name" value="Ribosome recycling factor, RRF"/>
    <property type="match status" value="1"/>
</dbReference>
<keyword evidence="3 5" id="KW-0963">Cytoplasm</keyword>
<sequence length="185" mass="20945">MIEGILKSTTEKMEQAFEGICHELSAIRTGKASPTLVEHLQVEAYGTKMPLNQLATINAPEPRLLVIQPWDRSQIGSITKAIQASDLGLTPSNDSQVIRVPIPTLNEERRKELVRLAHKITEQGRVSVRHWRREANEQLKSIQKDGKISEDNELDGLDQIQKLTDKYIEKLDAVLKTKEDEIMEV</sequence>
<evidence type="ECO:0000256" key="4">
    <source>
        <dbReference type="ARBA" id="ARBA00022917"/>
    </source>
</evidence>
<dbReference type="Gene3D" id="3.30.1360.40">
    <property type="match status" value="1"/>
</dbReference>
<dbReference type="InterPro" id="IPR023584">
    <property type="entry name" value="Ribosome_recyc_fac_dom"/>
</dbReference>
<comment type="caution">
    <text evidence="7">The sequence shown here is derived from an EMBL/GenBank/DDBJ whole genome shotgun (WGS) entry which is preliminary data.</text>
</comment>
<dbReference type="FunFam" id="3.30.1360.40:FF:000001">
    <property type="entry name" value="Ribosome-recycling factor"/>
    <property type="match status" value="1"/>
</dbReference>
<organism evidence="7 8">
    <name type="scientific">Candidatus Glassbacteria bacterium RIFCSPLOWO2_12_FULL_58_11</name>
    <dbReference type="NCBI Taxonomy" id="1817867"/>
    <lineage>
        <taxon>Bacteria</taxon>
        <taxon>Candidatus Glassiibacteriota</taxon>
    </lineage>
</organism>
<dbReference type="InterPro" id="IPR002661">
    <property type="entry name" value="Ribosome_recyc_fac"/>
</dbReference>
<dbReference type="HAMAP" id="MF_00040">
    <property type="entry name" value="RRF"/>
    <property type="match status" value="1"/>
</dbReference>
<dbReference type="GO" id="GO:0005737">
    <property type="term" value="C:cytoplasm"/>
    <property type="evidence" value="ECO:0007669"/>
    <property type="project" value="UniProtKB-SubCell"/>
</dbReference>
<dbReference type="NCBIfam" id="TIGR00496">
    <property type="entry name" value="frr"/>
    <property type="match status" value="1"/>
</dbReference>
<evidence type="ECO:0000256" key="1">
    <source>
        <dbReference type="ARBA" id="ARBA00004496"/>
    </source>
</evidence>
<dbReference type="PANTHER" id="PTHR20982">
    <property type="entry name" value="RIBOSOME RECYCLING FACTOR"/>
    <property type="match status" value="1"/>
</dbReference>
<dbReference type="CDD" id="cd00520">
    <property type="entry name" value="RRF"/>
    <property type="match status" value="1"/>
</dbReference>
<dbReference type="PANTHER" id="PTHR20982:SF3">
    <property type="entry name" value="MITOCHONDRIAL RIBOSOME RECYCLING FACTOR PSEUDO 1"/>
    <property type="match status" value="1"/>
</dbReference>
<dbReference type="Gene3D" id="1.10.132.20">
    <property type="entry name" value="Ribosome-recycling factor"/>
    <property type="match status" value="1"/>
</dbReference>
<dbReference type="Proteomes" id="UP000179129">
    <property type="component" value="Unassembled WGS sequence"/>
</dbReference>